<dbReference type="GO" id="GO:0097196">
    <property type="term" value="C:Shu complex"/>
    <property type="evidence" value="ECO:0007669"/>
    <property type="project" value="TreeGrafter"/>
</dbReference>
<evidence type="ECO:0000313" key="3">
    <source>
        <dbReference type="EMBL" id="KAF9484433.1"/>
    </source>
</evidence>
<feature type="domain" description="SWIM-type" evidence="2">
    <location>
        <begin position="73"/>
        <end position="117"/>
    </location>
</feature>
<dbReference type="PROSITE" id="PS50966">
    <property type="entry name" value="ZF_SWIM"/>
    <property type="match status" value="1"/>
</dbReference>
<name>A0A9P6D699_9AGAR</name>
<keyword evidence="1" id="KW-0863">Zinc-finger</keyword>
<reference evidence="3" key="1">
    <citation type="submission" date="2020-11" db="EMBL/GenBank/DDBJ databases">
        <authorList>
            <consortium name="DOE Joint Genome Institute"/>
            <person name="Ahrendt S."/>
            <person name="Riley R."/>
            <person name="Andreopoulos W."/>
            <person name="Labutti K."/>
            <person name="Pangilinan J."/>
            <person name="Ruiz-Duenas F.J."/>
            <person name="Barrasa J.M."/>
            <person name="Sanchez-Garcia M."/>
            <person name="Camarero S."/>
            <person name="Miyauchi S."/>
            <person name="Serrano A."/>
            <person name="Linde D."/>
            <person name="Babiker R."/>
            <person name="Drula E."/>
            <person name="Ayuso-Fernandez I."/>
            <person name="Pacheco R."/>
            <person name="Padilla G."/>
            <person name="Ferreira P."/>
            <person name="Barriuso J."/>
            <person name="Kellner H."/>
            <person name="Castanera R."/>
            <person name="Alfaro M."/>
            <person name="Ramirez L."/>
            <person name="Pisabarro A.G."/>
            <person name="Kuo A."/>
            <person name="Tritt A."/>
            <person name="Lipzen A."/>
            <person name="He G."/>
            <person name="Yan M."/>
            <person name="Ng V."/>
            <person name="Cullen D."/>
            <person name="Martin F."/>
            <person name="Rosso M.-N."/>
            <person name="Henrissat B."/>
            <person name="Hibbett D."/>
            <person name="Martinez A.T."/>
            <person name="Grigoriev I.V."/>
        </authorList>
    </citation>
    <scope>NUCLEOTIDE SEQUENCE</scope>
    <source>
        <strain evidence="3">CIRM-BRFM 674</strain>
    </source>
</reference>
<protein>
    <recommendedName>
        <fullName evidence="2">SWIM-type domain-containing protein</fullName>
    </recommendedName>
</protein>
<dbReference type="AlphaFoldDB" id="A0A9P6D699"/>
<keyword evidence="1" id="KW-0479">Metal-binding</keyword>
<dbReference type="PANTHER" id="PTHR28498:SF1">
    <property type="entry name" value="ZINC FINGER SWIM DOMAIN-CONTAINING PROTEIN 7"/>
    <property type="match status" value="1"/>
</dbReference>
<dbReference type="GO" id="GO:0008270">
    <property type="term" value="F:zinc ion binding"/>
    <property type="evidence" value="ECO:0007669"/>
    <property type="project" value="UniProtKB-KW"/>
</dbReference>
<evidence type="ECO:0000256" key="1">
    <source>
        <dbReference type="PROSITE-ProRule" id="PRU00325"/>
    </source>
</evidence>
<dbReference type="Proteomes" id="UP000807469">
    <property type="component" value="Unassembled WGS sequence"/>
</dbReference>
<keyword evidence="4" id="KW-1185">Reference proteome</keyword>
<sequence length="149" mass="16506">MSLDNFIDLVISIVESIEPSDNLSESDLSKFQAVSSEGMILAALDIIDHGKVIRYTTPWGHSEYEIMGSTETNTVFLDIRNSKIPYSCSCPAFVSSVLISDTHVMCKHVLATMIASKLKLCIGRPTTPDDLVALYNRNFTLVDKQPYAE</sequence>
<accession>A0A9P6D699</accession>
<keyword evidence="1" id="KW-0862">Zinc</keyword>
<gene>
    <name evidence="3" type="ORF">BDN70DRAFT_872444</name>
</gene>
<evidence type="ECO:0000259" key="2">
    <source>
        <dbReference type="PROSITE" id="PS50966"/>
    </source>
</evidence>
<dbReference type="GO" id="GO:0000724">
    <property type="term" value="P:double-strand break repair via homologous recombination"/>
    <property type="evidence" value="ECO:0007669"/>
    <property type="project" value="TreeGrafter"/>
</dbReference>
<dbReference type="EMBL" id="MU155143">
    <property type="protein sequence ID" value="KAF9484433.1"/>
    <property type="molecule type" value="Genomic_DNA"/>
</dbReference>
<comment type="caution">
    <text evidence="3">The sequence shown here is derived from an EMBL/GenBank/DDBJ whole genome shotgun (WGS) entry which is preliminary data.</text>
</comment>
<dbReference type="Pfam" id="PF04434">
    <property type="entry name" value="SWIM"/>
    <property type="match status" value="1"/>
</dbReference>
<dbReference type="PANTHER" id="PTHR28498">
    <property type="entry name" value="ZINC FINGER SWIM DOMAIN-CONTAINING PROTEIN 7"/>
    <property type="match status" value="1"/>
</dbReference>
<evidence type="ECO:0000313" key="4">
    <source>
        <dbReference type="Proteomes" id="UP000807469"/>
    </source>
</evidence>
<proteinExistence type="predicted"/>
<dbReference type="OrthoDB" id="337581at2759"/>
<organism evidence="3 4">
    <name type="scientific">Pholiota conissans</name>
    <dbReference type="NCBI Taxonomy" id="109636"/>
    <lineage>
        <taxon>Eukaryota</taxon>
        <taxon>Fungi</taxon>
        <taxon>Dikarya</taxon>
        <taxon>Basidiomycota</taxon>
        <taxon>Agaricomycotina</taxon>
        <taxon>Agaricomycetes</taxon>
        <taxon>Agaricomycetidae</taxon>
        <taxon>Agaricales</taxon>
        <taxon>Agaricineae</taxon>
        <taxon>Strophariaceae</taxon>
        <taxon>Pholiota</taxon>
    </lineage>
</organism>
<dbReference type="InterPro" id="IPR007527">
    <property type="entry name" value="Znf_SWIM"/>
</dbReference>